<comment type="similarity">
    <text evidence="7">Belongs to the type 2 lipid phosphate phosphatase family.</text>
</comment>
<keyword evidence="4" id="KW-0256">Endoplasmic reticulum</keyword>
<keyword evidence="6 8" id="KW-0472">Membrane</keyword>
<feature type="transmembrane region" description="Helical" evidence="8">
    <location>
        <begin position="29"/>
        <end position="47"/>
    </location>
</feature>
<dbReference type="AlphaFoldDB" id="A0ABD1Z5T1"/>
<keyword evidence="2 8" id="KW-0812">Transmembrane</keyword>
<dbReference type="CDD" id="cd03388">
    <property type="entry name" value="PAP2_SPPase1"/>
    <property type="match status" value="1"/>
</dbReference>
<sequence length="441" mass="48307">MDAVDSAMEGGLSVGNSSLVGDVSILPSFPVWQLLVMLGMITWIYLARISLITLRLRSILQPFVSKHVERSVPFIVWLQGNQNPVLDAVLASLSYCVSVEFYTAFLPLLFWSGHSRLARNMTLLMALCIYLGNIMKDVVSAPRPPSPPVTKLLAGTFEKEVAQEFGLPSSHTINTICLSGYLLHYIGSHGGEENRTLFWVSASILGVIIIGVMYGRMYLGMHSPIDLVAGGIMSLAILTFWLTIEEYVETFVAYGENVTSFWATMAVLLTFAYPSGEYRTPSFEFHTAFNGVALGVVCGVHRTFHMFHDGKAKVLSITSGKGATALLLRLLVGLPVCLAVKAASKTLAIRMLPSICSLLGVEIQSSGYVQATHLQEMALKLKEKNVESTSKKLGLLPRILQSLEDEVLDVDTVSYRIVHNSHLKTGRLVRSSHSGASKCHR</sequence>
<feature type="transmembrane region" description="Helical" evidence="8">
    <location>
        <begin position="285"/>
        <end position="304"/>
    </location>
</feature>
<feature type="transmembrane region" description="Helical" evidence="8">
    <location>
        <begin position="197"/>
        <end position="215"/>
    </location>
</feature>
<dbReference type="EMBL" id="JBHFFA010000002">
    <property type="protein sequence ID" value="KAL2642244.1"/>
    <property type="molecule type" value="Genomic_DNA"/>
</dbReference>
<evidence type="ECO:0000256" key="8">
    <source>
        <dbReference type="SAM" id="Phobius"/>
    </source>
</evidence>
<dbReference type="GO" id="GO:0016787">
    <property type="term" value="F:hydrolase activity"/>
    <property type="evidence" value="ECO:0007669"/>
    <property type="project" value="UniProtKB-KW"/>
</dbReference>
<dbReference type="InterPro" id="IPR000326">
    <property type="entry name" value="PAP2/HPO"/>
</dbReference>
<dbReference type="Proteomes" id="UP001605036">
    <property type="component" value="Unassembled WGS sequence"/>
</dbReference>
<proteinExistence type="inferred from homology"/>
<evidence type="ECO:0000256" key="4">
    <source>
        <dbReference type="ARBA" id="ARBA00022824"/>
    </source>
</evidence>
<evidence type="ECO:0000256" key="1">
    <source>
        <dbReference type="ARBA" id="ARBA00004477"/>
    </source>
</evidence>
<keyword evidence="3" id="KW-0378">Hydrolase</keyword>
<dbReference type="GO" id="GO:0005789">
    <property type="term" value="C:endoplasmic reticulum membrane"/>
    <property type="evidence" value="ECO:0007669"/>
    <property type="project" value="UniProtKB-SubCell"/>
</dbReference>
<feature type="transmembrane region" description="Helical" evidence="8">
    <location>
        <begin position="250"/>
        <end position="273"/>
    </location>
</feature>
<name>A0ABD1Z5T1_9MARC</name>
<evidence type="ECO:0000313" key="11">
    <source>
        <dbReference type="Proteomes" id="UP001605036"/>
    </source>
</evidence>
<dbReference type="Gene3D" id="1.20.144.10">
    <property type="entry name" value="Phosphatidic acid phosphatase type 2/haloperoxidase"/>
    <property type="match status" value="1"/>
</dbReference>
<evidence type="ECO:0000256" key="2">
    <source>
        <dbReference type="ARBA" id="ARBA00022692"/>
    </source>
</evidence>
<keyword evidence="5 8" id="KW-1133">Transmembrane helix</keyword>
<organism evidence="10 11">
    <name type="scientific">Riccia fluitans</name>
    <dbReference type="NCBI Taxonomy" id="41844"/>
    <lineage>
        <taxon>Eukaryota</taxon>
        <taxon>Viridiplantae</taxon>
        <taxon>Streptophyta</taxon>
        <taxon>Embryophyta</taxon>
        <taxon>Marchantiophyta</taxon>
        <taxon>Marchantiopsida</taxon>
        <taxon>Marchantiidae</taxon>
        <taxon>Marchantiales</taxon>
        <taxon>Ricciaceae</taxon>
        <taxon>Riccia</taxon>
    </lineage>
</organism>
<evidence type="ECO:0000259" key="9">
    <source>
        <dbReference type="SMART" id="SM00014"/>
    </source>
</evidence>
<dbReference type="InterPro" id="IPR036938">
    <property type="entry name" value="PAP2/HPO_sf"/>
</dbReference>
<evidence type="ECO:0000256" key="7">
    <source>
        <dbReference type="ARBA" id="ARBA00038324"/>
    </source>
</evidence>
<keyword evidence="11" id="KW-1185">Reference proteome</keyword>
<feature type="transmembrane region" description="Helical" evidence="8">
    <location>
        <begin position="227"/>
        <end position="244"/>
    </location>
</feature>
<dbReference type="SUPFAM" id="SSF48317">
    <property type="entry name" value="Acid phosphatase/Vanadium-dependent haloperoxidase"/>
    <property type="match status" value="1"/>
</dbReference>
<evidence type="ECO:0000256" key="6">
    <source>
        <dbReference type="ARBA" id="ARBA00023136"/>
    </source>
</evidence>
<evidence type="ECO:0000256" key="3">
    <source>
        <dbReference type="ARBA" id="ARBA00022801"/>
    </source>
</evidence>
<dbReference type="Pfam" id="PF01569">
    <property type="entry name" value="PAP2"/>
    <property type="match status" value="1"/>
</dbReference>
<evidence type="ECO:0000313" key="10">
    <source>
        <dbReference type="EMBL" id="KAL2642244.1"/>
    </source>
</evidence>
<protein>
    <recommendedName>
        <fullName evidence="9">Phosphatidic acid phosphatase type 2/haloperoxidase domain-containing protein</fullName>
    </recommendedName>
</protein>
<gene>
    <name evidence="10" type="ORF">R1flu_009831</name>
</gene>
<reference evidence="10 11" key="1">
    <citation type="submission" date="2024-09" db="EMBL/GenBank/DDBJ databases">
        <title>Chromosome-scale assembly of Riccia fluitans.</title>
        <authorList>
            <person name="Paukszto L."/>
            <person name="Sawicki J."/>
            <person name="Karawczyk K."/>
            <person name="Piernik-Szablinska J."/>
            <person name="Szczecinska M."/>
            <person name="Mazdziarz M."/>
        </authorList>
    </citation>
    <scope>NUCLEOTIDE SEQUENCE [LARGE SCALE GENOMIC DNA]</scope>
    <source>
        <strain evidence="10">Rf_01</strain>
        <tissue evidence="10">Aerial parts of the thallus</tissue>
    </source>
</reference>
<feature type="domain" description="Phosphatidic acid phosphatase type 2/haloperoxidase" evidence="9">
    <location>
        <begin position="118"/>
        <end position="242"/>
    </location>
</feature>
<dbReference type="PANTHER" id="PTHR14969:SF28">
    <property type="entry name" value="DIHYDROSPHINGOSINE 1-PHOSPHATE PHOSPHATASE LCB3-RELATED"/>
    <property type="match status" value="1"/>
</dbReference>
<comment type="caution">
    <text evidence="10">The sequence shown here is derived from an EMBL/GenBank/DDBJ whole genome shotgun (WGS) entry which is preliminary data.</text>
</comment>
<comment type="subcellular location">
    <subcellularLocation>
        <location evidence="1">Endoplasmic reticulum membrane</location>
        <topology evidence="1">Multi-pass membrane protein</topology>
    </subcellularLocation>
</comment>
<dbReference type="PANTHER" id="PTHR14969">
    <property type="entry name" value="SPHINGOSINE-1-PHOSPHATE PHOSPHOHYDROLASE"/>
    <property type="match status" value="1"/>
</dbReference>
<dbReference type="SMART" id="SM00014">
    <property type="entry name" value="acidPPc"/>
    <property type="match status" value="1"/>
</dbReference>
<accession>A0ABD1Z5T1</accession>
<evidence type="ECO:0000256" key="5">
    <source>
        <dbReference type="ARBA" id="ARBA00022989"/>
    </source>
</evidence>